<evidence type="ECO:0000313" key="10">
    <source>
        <dbReference type="EMBL" id="MCU6688233.1"/>
    </source>
</evidence>
<keyword evidence="4" id="KW-1003">Cell membrane</keyword>
<feature type="transmembrane region" description="Helical" evidence="8">
    <location>
        <begin position="277"/>
        <end position="297"/>
    </location>
</feature>
<dbReference type="InterPro" id="IPR000802">
    <property type="entry name" value="Arsenical_pump_ArsB"/>
</dbReference>
<protein>
    <submittedName>
        <fullName evidence="10">SLC13 family permease</fullName>
    </submittedName>
</protein>
<evidence type="ECO:0000313" key="11">
    <source>
        <dbReference type="Proteomes" id="UP001652431"/>
    </source>
</evidence>
<comment type="caution">
    <text evidence="10">The sequence shown here is derived from an EMBL/GenBank/DDBJ whole genome shotgun (WGS) entry which is preliminary data.</text>
</comment>
<dbReference type="Proteomes" id="UP001652431">
    <property type="component" value="Unassembled WGS sequence"/>
</dbReference>
<keyword evidence="3" id="KW-0813">Transport</keyword>
<evidence type="ECO:0000256" key="1">
    <source>
        <dbReference type="ARBA" id="ARBA00004651"/>
    </source>
</evidence>
<feature type="transmembrane region" description="Helical" evidence="8">
    <location>
        <begin position="79"/>
        <end position="99"/>
    </location>
</feature>
<keyword evidence="5 8" id="KW-0812">Transmembrane</keyword>
<evidence type="ECO:0000256" key="5">
    <source>
        <dbReference type="ARBA" id="ARBA00022692"/>
    </source>
</evidence>
<dbReference type="PANTHER" id="PTHR43568">
    <property type="entry name" value="P PROTEIN"/>
    <property type="match status" value="1"/>
</dbReference>
<dbReference type="Pfam" id="PF03600">
    <property type="entry name" value="CitMHS"/>
    <property type="match status" value="1"/>
</dbReference>
<dbReference type="PANTHER" id="PTHR43568:SF1">
    <property type="entry name" value="P PROTEIN"/>
    <property type="match status" value="1"/>
</dbReference>
<dbReference type="EMBL" id="JAOQJU010000041">
    <property type="protein sequence ID" value="MCU6688233.1"/>
    <property type="molecule type" value="Genomic_DNA"/>
</dbReference>
<evidence type="ECO:0000256" key="4">
    <source>
        <dbReference type="ARBA" id="ARBA00022475"/>
    </source>
</evidence>
<proteinExistence type="inferred from homology"/>
<evidence type="ECO:0000256" key="7">
    <source>
        <dbReference type="ARBA" id="ARBA00023136"/>
    </source>
</evidence>
<reference evidence="10 11" key="1">
    <citation type="journal article" date="2021" name="ISME Commun">
        <title>Automated analysis of genomic sequences facilitates high-throughput and comprehensive description of bacteria.</title>
        <authorList>
            <person name="Hitch T.C.A."/>
        </authorList>
    </citation>
    <scope>NUCLEOTIDE SEQUENCE [LARGE SCALE GENOMIC DNA]</scope>
    <source>
        <strain evidence="10 11">Sanger_03</strain>
    </source>
</reference>
<feature type="transmembrane region" description="Helical" evidence="8">
    <location>
        <begin position="340"/>
        <end position="360"/>
    </location>
</feature>
<dbReference type="RefSeq" id="WP_158372240.1">
    <property type="nucleotide sequence ID" value="NZ_JAOQJU010000041.1"/>
</dbReference>
<dbReference type="PRINTS" id="PR00758">
    <property type="entry name" value="ARSENICPUMP"/>
</dbReference>
<organism evidence="10 11">
    <name type="scientific">Dorea acetigenes</name>
    <dbReference type="NCBI Taxonomy" id="2981787"/>
    <lineage>
        <taxon>Bacteria</taxon>
        <taxon>Bacillati</taxon>
        <taxon>Bacillota</taxon>
        <taxon>Clostridia</taxon>
        <taxon>Lachnospirales</taxon>
        <taxon>Lachnospiraceae</taxon>
        <taxon>Dorea</taxon>
    </lineage>
</organism>
<feature type="transmembrane region" description="Helical" evidence="8">
    <location>
        <begin position="432"/>
        <end position="451"/>
    </location>
</feature>
<feature type="transmembrane region" description="Helical" evidence="8">
    <location>
        <begin position="309"/>
        <end position="334"/>
    </location>
</feature>
<feature type="transmembrane region" description="Helical" evidence="8">
    <location>
        <begin position="200"/>
        <end position="220"/>
    </location>
</feature>
<evidence type="ECO:0000256" key="2">
    <source>
        <dbReference type="ARBA" id="ARBA00009843"/>
    </source>
</evidence>
<feature type="domain" description="Citrate transporter-like" evidence="9">
    <location>
        <begin position="16"/>
        <end position="394"/>
    </location>
</feature>
<gene>
    <name evidence="10" type="ORF">OCV99_17190</name>
</gene>
<keyword evidence="7 8" id="KW-0472">Membrane</keyword>
<keyword evidence="6 8" id="KW-1133">Transmembrane helix</keyword>
<evidence type="ECO:0000259" key="9">
    <source>
        <dbReference type="Pfam" id="PF03600"/>
    </source>
</evidence>
<comment type="similarity">
    <text evidence="2">Belongs to the CitM (TC 2.A.11) transporter family.</text>
</comment>
<accession>A0ABT2RS38</accession>
<dbReference type="InterPro" id="IPR004680">
    <property type="entry name" value="Cit_transptr-like_dom"/>
</dbReference>
<feature type="transmembrane region" description="Helical" evidence="8">
    <location>
        <begin position="253"/>
        <end position="271"/>
    </location>
</feature>
<dbReference type="InterPro" id="IPR051475">
    <property type="entry name" value="Diverse_Ion_Transporter"/>
</dbReference>
<feature type="transmembrane region" description="Helical" evidence="8">
    <location>
        <begin position="6"/>
        <end position="21"/>
    </location>
</feature>
<comment type="subcellular location">
    <subcellularLocation>
        <location evidence="1">Cell membrane</location>
        <topology evidence="1">Multi-pass membrane protein</topology>
    </subcellularLocation>
</comment>
<evidence type="ECO:0000256" key="6">
    <source>
        <dbReference type="ARBA" id="ARBA00022989"/>
    </source>
</evidence>
<evidence type="ECO:0000256" key="3">
    <source>
        <dbReference type="ARBA" id="ARBA00022448"/>
    </source>
</evidence>
<keyword evidence="11" id="KW-1185">Reference proteome</keyword>
<sequence>MIVAQSLAVIIFIAMFILIIMDKIERQYITLACGMLTLILVFGIAMRDVDAIIETLNVKNIFTVGFWYSAGSAEESVSGINWATILFIAGMMIMVEGMAKAGFFRWLCMQLARLVNYKPVPLFIVFMIMSSVLAMFIDSITVILFLAAVTVELGKLLKFNPVPMILSEIFCANLGGSATMCGDPPNIIIGTSLGYSFVDFITNTGVIAGISLILVVLYFFMVFHKQLKTQEGDGVDAASMPDPKEAITNKKDFVISSLIFLCAIILLITHAQTGFTVALIGVAVAIVTLLAAGRHALDLLKKIDYKTLLFFVGLFMVVGGLEQTGILEVIAGAIGTVSKGNFALMVAIIVWVSGLASAFVDNIPFAATMVPVIKSLAATQGVDLSVLAWALAMGTDIGGSATPIGASANVVGTSVAAKNGHVIGWGEYCKTAIPATVIVLIVSTVFIILRYC</sequence>
<feature type="transmembrane region" description="Helical" evidence="8">
    <location>
        <begin position="28"/>
        <end position="46"/>
    </location>
</feature>
<feature type="transmembrane region" description="Helical" evidence="8">
    <location>
        <begin position="120"/>
        <end position="149"/>
    </location>
</feature>
<name>A0ABT2RS38_9FIRM</name>
<evidence type="ECO:0000256" key="8">
    <source>
        <dbReference type="SAM" id="Phobius"/>
    </source>
</evidence>